<dbReference type="EMBL" id="CAJJDN010000259">
    <property type="protein sequence ID" value="CAD8130050.1"/>
    <property type="molecule type" value="Genomic_DNA"/>
</dbReference>
<organism evidence="1 2">
    <name type="scientific">Paramecium sonneborni</name>
    <dbReference type="NCBI Taxonomy" id="65129"/>
    <lineage>
        <taxon>Eukaryota</taxon>
        <taxon>Sar</taxon>
        <taxon>Alveolata</taxon>
        <taxon>Ciliophora</taxon>
        <taxon>Intramacronucleata</taxon>
        <taxon>Oligohymenophorea</taxon>
        <taxon>Peniculida</taxon>
        <taxon>Parameciidae</taxon>
        <taxon>Paramecium</taxon>
    </lineage>
</organism>
<gene>
    <name evidence="1" type="ORF">PSON_ATCC_30995.1.T2590004</name>
</gene>
<protein>
    <submittedName>
        <fullName evidence="1">Uncharacterized protein</fullName>
    </submittedName>
</protein>
<name>A0A8S1RRW3_9CILI</name>
<dbReference type="PANTHER" id="PTHR31252:SF11">
    <property type="entry name" value="DUF4419 DOMAIN-CONTAINING PROTEIN"/>
    <property type="match status" value="1"/>
</dbReference>
<dbReference type="InterPro" id="IPR025533">
    <property type="entry name" value="DUF4419"/>
</dbReference>
<dbReference type="AlphaFoldDB" id="A0A8S1RRW3"/>
<dbReference type="PANTHER" id="PTHR31252">
    <property type="entry name" value="DUF4419 DOMAIN-CONTAINING PROTEIN"/>
    <property type="match status" value="1"/>
</dbReference>
<comment type="caution">
    <text evidence="1">The sequence shown here is derived from an EMBL/GenBank/DDBJ whole genome shotgun (WGS) entry which is preliminary data.</text>
</comment>
<reference evidence="1" key="1">
    <citation type="submission" date="2021-01" db="EMBL/GenBank/DDBJ databases">
        <authorList>
            <consortium name="Genoscope - CEA"/>
            <person name="William W."/>
        </authorList>
    </citation>
    <scope>NUCLEOTIDE SEQUENCE</scope>
</reference>
<accession>A0A8S1RRW3</accession>
<evidence type="ECO:0000313" key="2">
    <source>
        <dbReference type="Proteomes" id="UP000692954"/>
    </source>
</evidence>
<keyword evidence="2" id="KW-1185">Reference proteome</keyword>
<sequence>MIKPYEQDTQECQTLEQEIEQNYSKKQQKDCIAIIDPDLKYDYKDLISQKQDQFLFSLFDGQIIKSSLTEANILYKCYSSPSITNQFLLMVHYAYYNHFPLKFSPDNIQLLINQGFCAHIKENAEYFRKRFVQHEGQKELKIFMESEDINNYDWESIINNFSNQIKADIGNEQYNLCVHKYSTTDQISRTCYEVSLMDTMQKYFSYSMSCGCGISKIKLLGTLEDWECLRKNTEKLKTFGLDWWLDRILPILDQFINLHKGNIDHAFWKDIYRYQNKKGIYDPTPEYATGWITNFFSYKINENANVEDLYNKFVRNQFSKQLTKHPQLPKKQIPTGISQAPVKLINQRTKVIMDLKFNAGFLGVAKDEEGFIYAQQGWAIIRQNQNRNFFDEFY</sequence>
<evidence type="ECO:0000313" key="1">
    <source>
        <dbReference type="EMBL" id="CAD8130050.1"/>
    </source>
</evidence>
<dbReference type="Pfam" id="PF14388">
    <property type="entry name" value="DUF4419"/>
    <property type="match status" value="1"/>
</dbReference>
<dbReference type="Proteomes" id="UP000692954">
    <property type="component" value="Unassembled WGS sequence"/>
</dbReference>
<dbReference type="OrthoDB" id="9978173at2759"/>
<proteinExistence type="predicted"/>